<feature type="modified residue" description="4-aspartylphosphate" evidence="1">
    <location>
        <position position="66"/>
    </location>
</feature>
<dbReference type="GO" id="GO:0000160">
    <property type="term" value="P:phosphorelay signal transduction system"/>
    <property type="evidence" value="ECO:0007669"/>
    <property type="project" value="InterPro"/>
</dbReference>
<dbReference type="EMBL" id="FMJB01000030">
    <property type="protein sequence ID" value="SCM66580.1"/>
    <property type="molecule type" value="Genomic_DNA"/>
</dbReference>
<name>A0A1M4MVS9_9RHOB</name>
<dbReference type="CDD" id="cd17557">
    <property type="entry name" value="REC_Rcp-like"/>
    <property type="match status" value="1"/>
</dbReference>
<keyword evidence="4" id="KW-1185">Reference proteome</keyword>
<dbReference type="Pfam" id="PF00072">
    <property type="entry name" value="Response_reg"/>
    <property type="match status" value="1"/>
</dbReference>
<dbReference type="AlphaFoldDB" id="A0A1M4MVS9"/>
<dbReference type="InterPro" id="IPR011006">
    <property type="entry name" value="CheY-like_superfamily"/>
</dbReference>
<evidence type="ECO:0000259" key="2">
    <source>
        <dbReference type="PROSITE" id="PS50110"/>
    </source>
</evidence>
<keyword evidence="1" id="KW-0597">Phosphoprotein</keyword>
<sequence length="149" mass="16873">MDHPEHVVILLVEDNEGDIVIAEYAMRQAKLVNRMMIARDGDEALDVLFKRNGFEDAATPDLILLDLNLPKTDGFEVLETIKSDKILLRIPVVVLTSSSADIDRIKSYDLHANCFVSKPVRSSDFVHVIQEIEAFWFSIVKLAPKSDRH</sequence>
<protein>
    <submittedName>
        <fullName evidence="3">Chemotaxis protein CheY</fullName>
    </submittedName>
</protein>
<evidence type="ECO:0000256" key="1">
    <source>
        <dbReference type="PROSITE-ProRule" id="PRU00169"/>
    </source>
</evidence>
<reference evidence="4" key="1">
    <citation type="submission" date="2016-09" db="EMBL/GenBank/DDBJ databases">
        <authorList>
            <person name="Wibberg D."/>
        </authorList>
    </citation>
    <scope>NUCLEOTIDE SEQUENCE [LARGE SCALE GENOMIC DNA]</scope>
</reference>
<dbReference type="Gene3D" id="3.40.50.2300">
    <property type="match status" value="1"/>
</dbReference>
<dbReference type="InterPro" id="IPR052893">
    <property type="entry name" value="TCS_response_regulator"/>
</dbReference>
<accession>A0A1M4MVS9</accession>
<evidence type="ECO:0000313" key="3">
    <source>
        <dbReference type="EMBL" id="SCM66580.1"/>
    </source>
</evidence>
<dbReference type="RefSeq" id="WP_072704316.1">
    <property type="nucleotide sequence ID" value="NZ_FMJB01000030.1"/>
</dbReference>
<dbReference type="InterPro" id="IPR001789">
    <property type="entry name" value="Sig_transdc_resp-reg_receiver"/>
</dbReference>
<dbReference type="SMART" id="SM00448">
    <property type="entry name" value="REC"/>
    <property type="match status" value="1"/>
</dbReference>
<proteinExistence type="predicted"/>
<dbReference type="PANTHER" id="PTHR44520">
    <property type="entry name" value="RESPONSE REGULATOR RCP1-RELATED"/>
    <property type="match status" value="1"/>
</dbReference>
<dbReference type="PROSITE" id="PS50110">
    <property type="entry name" value="RESPONSE_REGULATORY"/>
    <property type="match status" value="1"/>
</dbReference>
<evidence type="ECO:0000313" key="4">
    <source>
        <dbReference type="Proteomes" id="UP000184085"/>
    </source>
</evidence>
<gene>
    <name evidence="3" type="ORF">KARMA_0759</name>
</gene>
<dbReference type="PANTHER" id="PTHR44520:SF2">
    <property type="entry name" value="RESPONSE REGULATOR RCP1"/>
    <property type="match status" value="1"/>
</dbReference>
<feature type="domain" description="Response regulatory" evidence="2">
    <location>
        <begin position="8"/>
        <end position="133"/>
    </location>
</feature>
<dbReference type="SUPFAM" id="SSF52172">
    <property type="entry name" value="CheY-like"/>
    <property type="match status" value="1"/>
</dbReference>
<organism evidence="3 4">
    <name type="scientific">Donghicola eburneus</name>
    <dbReference type="NCBI Taxonomy" id="393278"/>
    <lineage>
        <taxon>Bacteria</taxon>
        <taxon>Pseudomonadati</taxon>
        <taxon>Pseudomonadota</taxon>
        <taxon>Alphaproteobacteria</taxon>
        <taxon>Rhodobacterales</taxon>
        <taxon>Roseobacteraceae</taxon>
        <taxon>Donghicola</taxon>
    </lineage>
</organism>
<dbReference type="Proteomes" id="UP000184085">
    <property type="component" value="Unassembled WGS sequence"/>
</dbReference>